<evidence type="ECO:0000256" key="1">
    <source>
        <dbReference type="SAM" id="Phobius"/>
    </source>
</evidence>
<dbReference type="EMBL" id="CACVBY010000163">
    <property type="protein sequence ID" value="CAA7393457.1"/>
    <property type="molecule type" value="Genomic_DNA"/>
</dbReference>
<dbReference type="Pfam" id="PF10604">
    <property type="entry name" value="Polyketide_cyc2"/>
    <property type="match status" value="1"/>
</dbReference>
<evidence type="ECO:0000313" key="3">
    <source>
        <dbReference type="Proteomes" id="UP000445309"/>
    </source>
</evidence>
<dbReference type="SUPFAM" id="SSF55961">
    <property type="entry name" value="Bet v1-like"/>
    <property type="match status" value="1"/>
</dbReference>
<dbReference type="RefSeq" id="WP_162074414.1">
    <property type="nucleotide sequence ID" value="NZ_CACVBY010000163.1"/>
</dbReference>
<name>A0A6N4XTM2_9FLAO</name>
<evidence type="ECO:0008006" key="4">
    <source>
        <dbReference type="Google" id="ProtNLM"/>
    </source>
</evidence>
<gene>
    <name evidence="2" type="ORF">CHRY9393_03517</name>
</gene>
<keyword evidence="1" id="KW-0812">Transmembrane</keyword>
<protein>
    <recommendedName>
        <fullName evidence="4">SRPBCC family protein</fullName>
    </recommendedName>
</protein>
<evidence type="ECO:0000313" key="2">
    <source>
        <dbReference type="EMBL" id="CAA7393457.1"/>
    </source>
</evidence>
<proteinExistence type="predicted"/>
<dbReference type="PANTHER" id="PTHR36166">
    <property type="entry name" value="CHROMOSOME 9, WHOLE GENOME SHOTGUN SEQUENCE"/>
    <property type="match status" value="1"/>
</dbReference>
<feature type="transmembrane region" description="Helical" evidence="1">
    <location>
        <begin position="6"/>
        <end position="25"/>
    </location>
</feature>
<accession>A0A6N4XTM2</accession>
<dbReference type="Proteomes" id="UP000445309">
    <property type="component" value="Unassembled WGS sequence"/>
</dbReference>
<keyword evidence="1" id="KW-1133">Transmembrane helix</keyword>
<dbReference type="AlphaFoldDB" id="A0A6N4XTM2"/>
<sequence length="174" mass="20025">MIYLKFILGILACLIIALLLAGLFANKKYDVKTELVINASIEDTWKVLTDFKNMPKWSSSLQNIEGDFKPNGMTTVTFLLQGKEVKPQHKMVGFVEGKSFGWSDPFYLHLFKDNHSYTLEKIDDSHCKIIQIDEIKGIGALYLGSYIQKELLTVYNNFNQELKKEVEKRKNNIL</sequence>
<dbReference type="PANTHER" id="PTHR36166:SF1">
    <property type="entry name" value="SRPBCC DOMAIN-CONTAINING PROTEIN"/>
    <property type="match status" value="1"/>
</dbReference>
<organism evidence="2 3">
    <name type="scientific">Chryseobacterium fistulae</name>
    <dbReference type="NCBI Taxonomy" id="2675058"/>
    <lineage>
        <taxon>Bacteria</taxon>
        <taxon>Pseudomonadati</taxon>
        <taxon>Bacteroidota</taxon>
        <taxon>Flavobacteriia</taxon>
        <taxon>Flavobacteriales</taxon>
        <taxon>Weeksellaceae</taxon>
        <taxon>Chryseobacterium group</taxon>
        <taxon>Chryseobacterium</taxon>
    </lineage>
</organism>
<dbReference type="InterPro" id="IPR019587">
    <property type="entry name" value="Polyketide_cyclase/dehydratase"/>
</dbReference>
<dbReference type="InterPro" id="IPR023393">
    <property type="entry name" value="START-like_dom_sf"/>
</dbReference>
<keyword evidence="3" id="KW-1185">Reference proteome</keyword>
<keyword evidence="1" id="KW-0472">Membrane</keyword>
<dbReference type="Gene3D" id="3.30.530.20">
    <property type="match status" value="1"/>
</dbReference>
<reference evidence="2 3" key="1">
    <citation type="submission" date="2020-01" db="EMBL/GenBank/DDBJ databases">
        <authorList>
            <person name="Rodrigo-Torres L."/>
            <person name="Arahal R. D."/>
            <person name="Lucena T."/>
        </authorList>
    </citation>
    <scope>NUCLEOTIDE SEQUENCE [LARGE SCALE GENOMIC DNA]</scope>
    <source>
        <strain evidence="2 3">CECT 9393</strain>
    </source>
</reference>